<keyword evidence="3" id="KW-0521">NADP</keyword>
<reference evidence="5" key="1">
    <citation type="journal article" date="2014" name="Front. Microbiol.">
        <title>High frequency of phylogenetically diverse reductive dehalogenase-homologous genes in deep subseafloor sedimentary metagenomes.</title>
        <authorList>
            <person name="Kawai M."/>
            <person name="Futagami T."/>
            <person name="Toyoda A."/>
            <person name="Takaki Y."/>
            <person name="Nishi S."/>
            <person name="Hori S."/>
            <person name="Arai W."/>
            <person name="Tsubouchi T."/>
            <person name="Morono Y."/>
            <person name="Uchiyama I."/>
            <person name="Ito T."/>
            <person name="Fujiyama A."/>
            <person name="Inagaki F."/>
            <person name="Takami H."/>
        </authorList>
    </citation>
    <scope>NUCLEOTIDE SEQUENCE</scope>
    <source>
        <strain evidence="5">Expedition CK06-06</strain>
    </source>
</reference>
<keyword evidence="2" id="KW-0671">Queuosine biosynthesis</keyword>
<evidence type="ECO:0000256" key="3">
    <source>
        <dbReference type="ARBA" id="ARBA00022857"/>
    </source>
</evidence>
<dbReference type="GO" id="GO:0005737">
    <property type="term" value="C:cytoplasm"/>
    <property type="evidence" value="ECO:0007669"/>
    <property type="project" value="InterPro"/>
</dbReference>
<organism evidence="5">
    <name type="scientific">marine sediment metagenome</name>
    <dbReference type="NCBI Taxonomy" id="412755"/>
    <lineage>
        <taxon>unclassified sequences</taxon>
        <taxon>metagenomes</taxon>
        <taxon>ecological metagenomes</taxon>
    </lineage>
</organism>
<dbReference type="HAMAP" id="MF_00818">
    <property type="entry name" value="QueF_type1"/>
    <property type="match status" value="1"/>
</dbReference>
<dbReference type="InterPro" id="IPR016856">
    <property type="entry name" value="QueF_type1"/>
</dbReference>
<dbReference type="GO" id="GO:0008616">
    <property type="term" value="P:tRNA queuosine(34) biosynthetic process"/>
    <property type="evidence" value="ECO:0007669"/>
    <property type="project" value="UniProtKB-KW"/>
</dbReference>
<evidence type="ECO:0000256" key="4">
    <source>
        <dbReference type="ARBA" id="ARBA00023002"/>
    </source>
</evidence>
<dbReference type="AlphaFoldDB" id="X0X542"/>
<dbReference type="GO" id="GO:0033739">
    <property type="term" value="F:preQ1 synthase activity"/>
    <property type="evidence" value="ECO:0007669"/>
    <property type="project" value="InterPro"/>
</dbReference>
<dbReference type="InterPro" id="IPR043133">
    <property type="entry name" value="GTP-CH-I_C/QueF"/>
</dbReference>
<name>X0X542_9ZZZZ</name>
<gene>
    <name evidence="5" type="ORF">S01H1_68394</name>
</gene>
<evidence type="ECO:0000256" key="1">
    <source>
        <dbReference type="ARBA" id="ARBA00022490"/>
    </source>
</evidence>
<dbReference type="PANTHER" id="PTHR34354:SF1">
    <property type="entry name" value="NADPH-DEPENDENT 7-CYANO-7-DEAZAGUANINE REDUCTASE"/>
    <property type="match status" value="1"/>
</dbReference>
<protein>
    <recommendedName>
        <fullName evidence="6">NADPH-dependent 7-cyano-7-deazaguanine reductase N-terminal domain-containing protein</fullName>
    </recommendedName>
</protein>
<dbReference type="InterPro" id="IPR050084">
    <property type="entry name" value="NADPH_dep_7-cyano-7-deazaG_red"/>
</dbReference>
<dbReference type="Pfam" id="PF14489">
    <property type="entry name" value="QueF"/>
    <property type="match status" value="1"/>
</dbReference>
<keyword evidence="4" id="KW-0560">Oxidoreductase</keyword>
<evidence type="ECO:0000256" key="2">
    <source>
        <dbReference type="ARBA" id="ARBA00022785"/>
    </source>
</evidence>
<dbReference type="PANTHER" id="PTHR34354">
    <property type="entry name" value="NADPH-DEPENDENT 7-CYANO-7-DEAZAGUANINE REDUCTASE"/>
    <property type="match status" value="1"/>
</dbReference>
<proteinExistence type="inferred from homology"/>
<keyword evidence="1" id="KW-0963">Cytoplasm</keyword>
<dbReference type="PIRSF" id="PIRSF027377">
    <property type="entry name" value="Nitrile_oxidored_QueF"/>
    <property type="match status" value="1"/>
</dbReference>
<accession>X0X542</accession>
<sequence>MAEKYGDLTILRKSETEYPKSPDEARLETFENRYSGRDYVVAFECPEFTSICPVTNQPDFGHISISYIPDKRCIESKSLKLYLFSFRGYSTFHEEVVNRILDDMVAACAPREAVVEGEFNPRGGISIEVEAVYDGSERN</sequence>
<dbReference type="EMBL" id="BARS01045358">
    <property type="protein sequence ID" value="GAG31783.1"/>
    <property type="molecule type" value="Genomic_DNA"/>
</dbReference>
<dbReference type="NCBIfam" id="TIGR03139">
    <property type="entry name" value="QueF-II"/>
    <property type="match status" value="1"/>
</dbReference>
<comment type="caution">
    <text evidence="5">The sequence shown here is derived from an EMBL/GenBank/DDBJ whole genome shotgun (WGS) entry which is preliminary data.</text>
</comment>
<evidence type="ECO:0000313" key="5">
    <source>
        <dbReference type="EMBL" id="GAG31783.1"/>
    </source>
</evidence>
<dbReference type="SUPFAM" id="SSF55620">
    <property type="entry name" value="Tetrahydrobiopterin biosynthesis enzymes-like"/>
    <property type="match status" value="1"/>
</dbReference>
<dbReference type="Gene3D" id="3.30.1130.10">
    <property type="match status" value="1"/>
</dbReference>
<dbReference type="InterPro" id="IPR029500">
    <property type="entry name" value="QueF"/>
</dbReference>
<evidence type="ECO:0008006" key="6">
    <source>
        <dbReference type="Google" id="ProtNLM"/>
    </source>
</evidence>